<evidence type="ECO:0000313" key="2">
    <source>
        <dbReference type="Proteomes" id="UP000001861"/>
    </source>
</evidence>
<dbReference type="GeneID" id="6012812"/>
<dbReference type="HOGENOM" id="CLU_1161069_0_0_1"/>
<dbReference type="VEuPathDB" id="FungiDB:CC1G_06356"/>
<dbReference type="Proteomes" id="UP000001861">
    <property type="component" value="Unassembled WGS sequence"/>
</dbReference>
<organism evidence="1 2">
    <name type="scientific">Coprinopsis cinerea (strain Okayama-7 / 130 / ATCC MYA-4618 / FGSC 9003)</name>
    <name type="common">Inky cap fungus</name>
    <name type="synonym">Hormographiella aspergillata</name>
    <dbReference type="NCBI Taxonomy" id="240176"/>
    <lineage>
        <taxon>Eukaryota</taxon>
        <taxon>Fungi</taxon>
        <taxon>Dikarya</taxon>
        <taxon>Basidiomycota</taxon>
        <taxon>Agaricomycotina</taxon>
        <taxon>Agaricomycetes</taxon>
        <taxon>Agaricomycetidae</taxon>
        <taxon>Agaricales</taxon>
        <taxon>Agaricineae</taxon>
        <taxon>Psathyrellaceae</taxon>
        <taxon>Coprinopsis</taxon>
    </lineage>
</organism>
<proteinExistence type="predicted"/>
<gene>
    <name evidence="1" type="ORF">CC1G_06356</name>
</gene>
<dbReference type="RefSeq" id="XP_001836271.2">
    <property type="nucleotide sequence ID" value="XM_001836219.2"/>
</dbReference>
<sequence>MDKSLRVNVIDERVNVHGFQTVPFALAIQNADSIPQFLDRTAHFYRHLNALHPRCSAESIDLKLFKLEESTTQFGDAGYPVLYPTSDNLFEDGVAYLRVHSNALDSPTMYGFEITNQSPFDLHATILYFDNSDFSITRYYPDSGSGEVIPKHGGVAHIGYNHDAATPFTYFLRENQDVDVGFLQVLLTEAPMEVDHILQFSAFTQDTGPGFLSRSPPSGGQASDIWGSMVFSIIQKRSM</sequence>
<dbReference type="AlphaFoldDB" id="A8NTM9"/>
<keyword evidence="2" id="KW-1185">Reference proteome</keyword>
<protein>
    <submittedName>
        <fullName evidence="1">Uncharacterized protein</fullName>
    </submittedName>
</protein>
<dbReference type="STRING" id="240176.A8NTM9"/>
<dbReference type="OMA" id="VAHIGPF"/>
<dbReference type="EMBL" id="AACS02000004">
    <property type="protein sequence ID" value="EAU85643.2"/>
    <property type="molecule type" value="Genomic_DNA"/>
</dbReference>
<name>A8NTM9_COPC7</name>
<accession>A8NTM9</accession>
<comment type="caution">
    <text evidence="1">The sequence shown here is derived from an EMBL/GenBank/DDBJ whole genome shotgun (WGS) entry which is preliminary data.</text>
</comment>
<reference evidence="1 2" key="1">
    <citation type="journal article" date="2010" name="Proc. Natl. Acad. Sci. U.S.A.">
        <title>Insights into evolution of multicellular fungi from the assembled chromosomes of the mushroom Coprinopsis cinerea (Coprinus cinereus).</title>
        <authorList>
            <person name="Stajich J.E."/>
            <person name="Wilke S.K."/>
            <person name="Ahren D."/>
            <person name="Au C.H."/>
            <person name="Birren B.W."/>
            <person name="Borodovsky M."/>
            <person name="Burns C."/>
            <person name="Canback B."/>
            <person name="Casselton L.A."/>
            <person name="Cheng C.K."/>
            <person name="Deng J."/>
            <person name="Dietrich F.S."/>
            <person name="Fargo D.C."/>
            <person name="Farman M.L."/>
            <person name="Gathman A.C."/>
            <person name="Goldberg J."/>
            <person name="Guigo R."/>
            <person name="Hoegger P.J."/>
            <person name="Hooker J.B."/>
            <person name="Huggins A."/>
            <person name="James T.Y."/>
            <person name="Kamada T."/>
            <person name="Kilaru S."/>
            <person name="Kodira C."/>
            <person name="Kues U."/>
            <person name="Kupfer D."/>
            <person name="Kwan H.S."/>
            <person name="Lomsadze A."/>
            <person name="Li W."/>
            <person name="Lilly W.W."/>
            <person name="Ma L.J."/>
            <person name="Mackey A.J."/>
            <person name="Manning G."/>
            <person name="Martin F."/>
            <person name="Muraguchi H."/>
            <person name="Natvig D.O."/>
            <person name="Palmerini H."/>
            <person name="Ramesh M.A."/>
            <person name="Rehmeyer C.J."/>
            <person name="Roe B.A."/>
            <person name="Shenoy N."/>
            <person name="Stanke M."/>
            <person name="Ter-Hovhannisyan V."/>
            <person name="Tunlid A."/>
            <person name="Velagapudi R."/>
            <person name="Vision T.J."/>
            <person name="Zeng Q."/>
            <person name="Zolan M.E."/>
            <person name="Pukkila P.J."/>
        </authorList>
    </citation>
    <scope>NUCLEOTIDE SEQUENCE [LARGE SCALE GENOMIC DNA]</scope>
    <source>
        <strain evidence="2">Okayama-7 / 130 / ATCC MYA-4618 / FGSC 9003</strain>
    </source>
</reference>
<dbReference type="KEGG" id="cci:CC1G_06356"/>
<dbReference type="OrthoDB" id="3223806at2759"/>
<dbReference type="InParanoid" id="A8NTM9"/>
<evidence type="ECO:0000313" key="1">
    <source>
        <dbReference type="EMBL" id="EAU85643.2"/>
    </source>
</evidence>